<dbReference type="InterPro" id="IPR053184">
    <property type="entry name" value="FeoA-like"/>
</dbReference>
<dbReference type="Proteomes" id="UP000823201">
    <property type="component" value="Unassembled WGS sequence"/>
</dbReference>
<evidence type="ECO:0000313" key="5">
    <source>
        <dbReference type="Proteomes" id="UP000823201"/>
    </source>
</evidence>
<gene>
    <name evidence="4" type="ORF">JOC27_002698</name>
</gene>
<protein>
    <submittedName>
        <fullName evidence="4">Ferrous iron transport protein A</fullName>
    </submittedName>
</protein>
<accession>A0ABS2QBK4</accession>
<feature type="domain" description="Ferrous iron transporter FeoA-like" evidence="3">
    <location>
        <begin position="23"/>
        <end position="92"/>
    </location>
</feature>
<dbReference type="InterPro" id="IPR038157">
    <property type="entry name" value="FeoA_core_dom"/>
</dbReference>
<dbReference type="Gene3D" id="2.30.30.90">
    <property type="match status" value="1"/>
</dbReference>
<feature type="region of interest" description="Disordered" evidence="2">
    <location>
        <begin position="1"/>
        <end position="22"/>
    </location>
</feature>
<evidence type="ECO:0000256" key="1">
    <source>
        <dbReference type="ARBA" id="ARBA00023004"/>
    </source>
</evidence>
<sequence length="92" mass="10118">MKEENRPNAAMIDPHTESGRPALPLSMVRAGEQVRVKSISGKDDSKRFIRHLGLIEGAELTVVTETNGNVIVTIKGTRLAISKAMARRVMTY</sequence>
<dbReference type="InterPro" id="IPR008988">
    <property type="entry name" value="Transcriptional_repressor_C"/>
</dbReference>
<evidence type="ECO:0000313" key="4">
    <source>
        <dbReference type="EMBL" id="MBM7659192.1"/>
    </source>
</evidence>
<name>A0ABS2QBK4_9BACL</name>
<dbReference type="PANTHER" id="PTHR43151:SF1">
    <property type="entry name" value="SSR2333 PROTEIN"/>
    <property type="match status" value="1"/>
</dbReference>
<evidence type="ECO:0000256" key="2">
    <source>
        <dbReference type="SAM" id="MobiDB-lite"/>
    </source>
</evidence>
<evidence type="ECO:0000259" key="3">
    <source>
        <dbReference type="SMART" id="SM00899"/>
    </source>
</evidence>
<dbReference type="EMBL" id="JAFBEV010000041">
    <property type="protein sequence ID" value="MBM7659192.1"/>
    <property type="molecule type" value="Genomic_DNA"/>
</dbReference>
<dbReference type="InterPro" id="IPR007167">
    <property type="entry name" value="Fe-transptr_FeoA-like"/>
</dbReference>
<comment type="caution">
    <text evidence="4">The sequence shown here is derived from an EMBL/GenBank/DDBJ whole genome shotgun (WGS) entry which is preliminary data.</text>
</comment>
<dbReference type="SMART" id="SM00899">
    <property type="entry name" value="FeoA"/>
    <property type="match status" value="1"/>
</dbReference>
<keyword evidence="1" id="KW-0408">Iron</keyword>
<dbReference type="RefSeq" id="WP_239530328.1">
    <property type="nucleotide sequence ID" value="NZ_CBCRXA010000037.1"/>
</dbReference>
<dbReference type="SUPFAM" id="SSF50037">
    <property type="entry name" value="C-terminal domain of transcriptional repressors"/>
    <property type="match status" value="1"/>
</dbReference>
<proteinExistence type="predicted"/>
<dbReference type="Pfam" id="PF04023">
    <property type="entry name" value="FeoA"/>
    <property type="match status" value="1"/>
</dbReference>
<keyword evidence="5" id="KW-1185">Reference proteome</keyword>
<reference evidence="4 5" key="1">
    <citation type="submission" date="2021-01" db="EMBL/GenBank/DDBJ databases">
        <title>Genomic Encyclopedia of Type Strains, Phase IV (KMG-IV): sequencing the most valuable type-strain genomes for metagenomic binning, comparative biology and taxonomic classification.</title>
        <authorList>
            <person name="Goeker M."/>
        </authorList>
    </citation>
    <scope>NUCLEOTIDE SEQUENCE [LARGE SCALE GENOMIC DNA]</scope>
    <source>
        <strain evidence="4 5">DSM 100968</strain>
    </source>
</reference>
<organism evidence="4 5">
    <name type="scientific">Sporolactobacillus spathodeae</name>
    <dbReference type="NCBI Taxonomy" id="1465502"/>
    <lineage>
        <taxon>Bacteria</taxon>
        <taxon>Bacillati</taxon>
        <taxon>Bacillota</taxon>
        <taxon>Bacilli</taxon>
        <taxon>Bacillales</taxon>
        <taxon>Sporolactobacillaceae</taxon>
        <taxon>Sporolactobacillus</taxon>
    </lineage>
</organism>
<dbReference type="PANTHER" id="PTHR43151">
    <property type="entry name" value="FEOA FAMILY PROTEIN"/>
    <property type="match status" value="1"/>
</dbReference>